<keyword evidence="4 6" id="KW-0554">One-carbon metabolism</keyword>
<evidence type="ECO:0000259" key="7">
    <source>
        <dbReference type="Pfam" id="PF01227"/>
    </source>
</evidence>
<evidence type="ECO:0000256" key="2">
    <source>
        <dbReference type="ARBA" id="ARBA00005080"/>
    </source>
</evidence>
<comment type="caution">
    <text evidence="8">The sequence shown here is derived from an EMBL/GenBank/DDBJ whole genome shotgun (WGS) entry which is preliminary data.</text>
</comment>
<dbReference type="AlphaFoldDB" id="A0A4V2UU28"/>
<dbReference type="GO" id="GO:0046654">
    <property type="term" value="P:tetrahydrofolate biosynthetic process"/>
    <property type="evidence" value="ECO:0007669"/>
    <property type="project" value="UniProtKB-UniRule"/>
</dbReference>
<proteinExistence type="inferred from homology"/>
<dbReference type="Gene3D" id="1.10.286.10">
    <property type="match status" value="1"/>
</dbReference>
<dbReference type="InterPro" id="IPR020602">
    <property type="entry name" value="GTP_CycHdrlase_I_dom"/>
</dbReference>
<keyword evidence="5 6" id="KW-0378">Hydrolase</keyword>
<name>A0A4V2UU28_9SPHI</name>
<keyword evidence="6" id="KW-0342">GTP-binding</keyword>
<dbReference type="GO" id="GO:0008270">
    <property type="term" value="F:zinc ion binding"/>
    <property type="evidence" value="ECO:0007669"/>
    <property type="project" value="UniProtKB-UniRule"/>
</dbReference>
<dbReference type="PANTHER" id="PTHR11109:SF7">
    <property type="entry name" value="GTP CYCLOHYDROLASE 1"/>
    <property type="match status" value="1"/>
</dbReference>
<dbReference type="GO" id="GO:0005525">
    <property type="term" value="F:GTP binding"/>
    <property type="evidence" value="ECO:0007669"/>
    <property type="project" value="UniProtKB-KW"/>
</dbReference>
<evidence type="ECO:0000256" key="6">
    <source>
        <dbReference type="HAMAP-Rule" id="MF_00223"/>
    </source>
</evidence>
<evidence type="ECO:0000256" key="5">
    <source>
        <dbReference type="ARBA" id="ARBA00022801"/>
    </source>
</evidence>
<accession>A0A4V2UU28</accession>
<feature type="binding site" evidence="6">
    <location>
        <position position="106"/>
    </location>
    <ligand>
        <name>Zn(2+)</name>
        <dbReference type="ChEBI" id="CHEBI:29105"/>
    </ligand>
</feature>
<gene>
    <name evidence="6" type="primary">folE</name>
    <name evidence="8" type="ORF">EDD80_10233</name>
</gene>
<comment type="pathway">
    <text evidence="2 6">Cofactor biosynthesis; 7,8-dihydroneopterin triphosphate biosynthesis; 7,8-dihydroneopterin triphosphate from GTP: step 1/1.</text>
</comment>
<comment type="subunit">
    <text evidence="6">Homopolymer.</text>
</comment>
<dbReference type="GO" id="GO:0006730">
    <property type="term" value="P:one-carbon metabolic process"/>
    <property type="evidence" value="ECO:0007669"/>
    <property type="project" value="UniProtKB-UniRule"/>
</dbReference>
<evidence type="ECO:0000256" key="4">
    <source>
        <dbReference type="ARBA" id="ARBA00022563"/>
    </source>
</evidence>
<dbReference type="NCBIfam" id="NF006826">
    <property type="entry name" value="PRK09347.1-3"/>
    <property type="match status" value="1"/>
</dbReference>
<dbReference type="NCBIfam" id="TIGR00063">
    <property type="entry name" value="folE"/>
    <property type="match status" value="1"/>
</dbReference>
<dbReference type="RefSeq" id="WP_207910205.1">
    <property type="nucleotide sequence ID" value="NZ_CP042432.1"/>
</dbReference>
<dbReference type="FunFam" id="3.30.1130.10:FF:000001">
    <property type="entry name" value="GTP cyclohydrolase 1"/>
    <property type="match status" value="1"/>
</dbReference>
<comment type="catalytic activity">
    <reaction evidence="1 6">
        <text>GTP + H2O = 7,8-dihydroneopterin 3'-triphosphate + formate + H(+)</text>
        <dbReference type="Rhea" id="RHEA:17473"/>
        <dbReference type="ChEBI" id="CHEBI:15377"/>
        <dbReference type="ChEBI" id="CHEBI:15378"/>
        <dbReference type="ChEBI" id="CHEBI:15740"/>
        <dbReference type="ChEBI" id="CHEBI:37565"/>
        <dbReference type="ChEBI" id="CHEBI:58462"/>
        <dbReference type="EC" id="3.5.4.16"/>
    </reaction>
</comment>
<feature type="domain" description="GTP cyclohydrolase I" evidence="7">
    <location>
        <begin position="35"/>
        <end position="209"/>
    </location>
</feature>
<feature type="binding site" evidence="6">
    <location>
        <position position="103"/>
    </location>
    <ligand>
        <name>Zn(2+)</name>
        <dbReference type="ChEBI" id="CHEBI:29105"/>
    </ligand>
</feature>
<comment type="similarity">
    <text evidence="3 6">Belongs to the GTP cyclohydrolase I family.</text>
</comment>
<dbReference type="GO" id="GO:0005737">
    <property type="term" value="C:cytoplasm"/>
    <property type="evidence" value="ECO:0007669"/>
    <property type="project" value="TreeGrafter"/>
</dbReference>
<dbReference type="Proteomes" id="UP000295807">
    <property type="component" value="Unassembled WGS sequence"/>
</dbReference>
<dbReference type="PROSITE" id="PS00860">
    <property type="entry name" value="GTP_CYCLOHYDROL_1_2"/>
    <property type="match status" value="1"/>
</dbReference>
<sequence>MDDKNIEGQLLDELEMDGYQKIDRYNTHKIKQLADKYREILKDIGEDPTRPGLLNTPERVAKALLYFTHGYDMDPAGIIRSALFEEEYSQMVIVKDIELYSLCEHHMVPFFGKAHIAYIPKGKIVGLSKIPRVVDVFARRLQVQERLTNDIKDCLHNTLQPAGVAVVIECTHLCMCMRGVQKQNSVTTTSAFTGEFAKETTRAEFMRLISANLV</sequence>
<dbReference type="EC" id="3.5.4.16" evidence="6"/>
<evidence type="ECO:0000313" key="9">
    <source>
        <dbReference type="Proteomes" id="UP000295807"/>
    </source>
</evidence>
<dbReference type="InterPro" id="IPR001474">
    <property type="entry name" value="GTP_CycHdrlase_I"/>
</dbReference>
<dbReference type="HAMAP" id="MF_00223">
    <property type="entry name" value="FolE"/>
    <property type="match status" value="1"/>
</dbReference>
<keyword evidence="6" id="KW-0862">Zinc</keyword>
<dbReference type="GO" id="GO:0006729">
    <property type="term" value="P:tetrahydrobiopterin biosynthetic process"/>
    <property type="evidence" value="ECO:0007669"/>
    <property type="project" value="TreeGrafter"/>
</dbReference>
<evidence type="ECO:0000313" key="8">
    <source>
        <dbReference type="EMBL" id="TCS88843.1"/>
    </source>
</evidence>
<reference evidence="8 9" key="1">
    <citation type="submission" date="2019-03" db="EMBL/GenBank/DDBJ databases">
        <title>Genomic Encyclopedia of Type Strains, Phase IV (KMG-IV): sequencing the most valuable type-strain genomes for metagenomic binning, comparative biology and taxonomic classification.</title>
        <authorList>
            <person name="Goeker M."/>
        </authorList>
    </citation>
    <scope>NUCLEOTIDE SEQUENCE [LARGE SCALE GENOMIC DNA]</scope>
    <source>
        <strain evidence="8 9">DSM 21100</strain>
    </source>
</reference>
<evidence type="ECO:0000256" key="1">
    <source>
        <dbReference type="ARBA" id="ARBA00001052"/>
    </source>
</evidence>
<dbReference type="EMBL" id="SMAD01000002">
    <property type="protein sequence ID" value="TCS88843.1"/>
    <property type="molecule type" value="Genomic_DNA"/>
</dbReference>
<dbReference type="UniPathway" id="UPA00848">
    <property type="reaction ID" value="UER00151"/>
</dbReference>
<dbReference type="GO" id="GO:0003934">
    <property type="term" value="F:GTP cyclohydrolase I activity"/>
    <property type="evidence" value="ECO:0007669"/>
    <property type="project" value="UniProtKB-UniRule"/>
</dbReference>
<evidence type="ECO:0000256" key="3">
    <source>
        <dbReference type="ARBA" id="ARBA00008085"/>
    </source>
</evidence>
<keyword evidence="6" id="KW-0547">Nucleotide-binding</keyword>
<dbReference type="PROSITE" id="PS00859">
    <property type="entry name" value="GTP_CYCLOHYDROL_1_1"/>
    <property type="match status" value="1"/>
</dbReference>
<dbReference type="NCBIfam" id="NF006825">
    <property type="entry name" value="PRK09347.1-2"/>
    <property type="match status" value="1"/>
</dbReference>
<keyword evidence="9" id="KW-1185">Reference proteome</keyword>
<feature type="binding site" evidence="6">
    <location>
        <position position="174"/>
    </location>
    <ligand>
        <name>Zn(2+)</name>
        <dbReference type="ChEBI" id="CHEBI:29105"/>
    </ligand>
</feature>
<protein>
    <recommendedName>
        <fullName evidence="6">GTP cyclohydrolase 1</fullName>
        <ecNumber evidence="6">3.5.4.16</ecNumber>
    </recommendedName>
    <alternativeName>
        <fullName evidence="6">GTP cyclohydrolase I</fullName>
        <shortName evidence="6">GTP-CH-I</shortName>
    </alternativeName>
</protein>
<dbReference type="Pfam" id="PF01227">
    <property type="entry name" value="GTP_cyclohydroI"/>
    <property type="match status" value="1"/>
</dbReference>
<dbReference type="SUPFAM" id="SSF55620">
    <property type="entry name" value="Tetrahydrobiopterin biosynthesis enzymes-like"/>
    <property type="match status" value="1"/>
</dbReference>
<dbReference type="InterPro" id="IPR043134">
    <property type="entry name" value="GTP-CH-I_N"/>
</dbReference>
<keyword evidence="6" id="KW-0479">Metal-binding</keyword>
<dbReference type="PANTHER" id="PTHR11109">
    <property type="entry name" value="GTP CYCLOHYDROLASE I"/>
    <property type="match status" value="1"/>
</dbReference>
<organism evidence="8 9">
    <name type="scientific">Anseongella ginsenosidimutans</name>
    <dbReference type="NCBI Taxonomy" id="496056"/>
    <lineage>
        <taxon>Bacteria</taxon>
        <taxon>Pseudomonadati</taxon>
        <taxon>Bacteroidota</taxon>
        <taxon>Sphingobacteriia</taxon>
        <taxon>Sphingobacteriales</taxon>
        <taxon>Sphingobacteriaceae</taxon>
        <taxon>Anseongella</taxon>
    </lineage>
</organism>
<dbReference type="InterPro" id="IPR018234">
    <property type="entry name" value="GTP_CycHdrlase_I_CS"/>
</dbReference>
<dbReference type="InterPro" id="IPR043133">
    <property type="entry name" value="GTP-CH-I_C/QueF"/>
</dbReference>
<dbReference type="Gene3D" id="3.30.1130.10">
    <property type="match status" value="1"/>
</dbReference>